<protein>
    <submittedName>
        <fullName evidence="2">Uncharacterized protein</fullName>
    </submittedName>
</protein>
<evidence type="ECO:0000313" key="2">
    <source>
        <dbReference type="EMBL" id="CAK0903068.1"/>
    </source>
</evidence>
<dbReference type="EMBL" id="CAUYUJ010021166">
    <property type="protein sequence ID" value="CAK0903068.1"/>
    <property type="molecule type" value="Genomic_DNA"/>
</dbReference>
<organism evidence="2 3">
    <name type="scientific">Prorocentrum cordatum</name>
    <dbReference type="NCBI Taxonomy" id="2364126"/>
    <lineage>
        <taxon>Eukaryota</taxon>
        <taxon>Sar</taxon>
        <taxon>Alveolata</taxon>
        <taxon>Dinophyceae</taxon>
        <taxon>Prorocentrales</taxon>
        <taxon>Prorocentraceae</taxon>
        <taxon>Prorocentrum</taxon>
    </lineage>
</organism>
<feature type="region of interest" description="Disordered" evidence="1">
    <location>
        <begin position="191"/>
        <end position="215"/>
    </location>
</feature>
<accession>A0ABN9XSX3</accession>
<comment type="caution">
    <text evidence="2">The sequence shown here is derived from an EMBL/GenBank/DDBJ whole genome shotgun (WGS) entry which is preliminary data.</text>
</comment>
<proteinExistence type="predicted"/>
<sequence length="273" mass="29946">MKAGDEASCAGQPQRPLAAAATRAPGRRVSQLQPRSMSGSPGGPSLGGRGGQPRLGGDGAGLHRPPPSRAALPRPRRRPPPSSRRRARGRRRSWPGRSANQSGQRQLNLCGGSDSTPPKPPSGVRRSRTAAGERTNHLKRAASWVKYCWQRPLARLLACARVGDTQDRKKHIRSRPTLLAHVQPACLDHHVAGGAPSAPKRARRRLRRAQQGRTGCTSAWTHEVRGHCRPDKTVHEVPGGCRPDRIPDRRRSDFSIERVLLDFGPRRRRCRAP</sequence>
<reference evidence="2" key="1">
    <citation type="submission" date="2023-10" db="EMBL/GenBank/DDBJ databases">
        <authorList>
            <person name="Chen Y."/>
            <person name="Shah S."/>
            <person name="Dougan E. K."/>
            <person name="Thang M."/>
            <person name="Chan C."/>
        </authorList>
    </citation>
    <scope>NUCLEOTIDE SEQUENCE [LARGE SCALE GENOMIC DNA]</scope>
</reference>
<dbReference type="Proteomes" id="UP001189429">
    <property type="component" value="Unassembled WGS sequence"/>
</dbReference>
<keyword evidence="3" id="KW-1185">Reference proteome</keyword>
<evidence type="ECO:0000313" key="3">
    <source>
        <dbReference type="Proteomes" id="UP001189429"/>
    </source>
</evidence>
<feature type="compositionally biased region" description="Basic residues" evidence="1">
    <location>
        <begin position="74"/>
        <end position="94"/>
    </location>
</feature>
<name>A0ABN9XSX3_9DINO</name>
<feature type="compositionally biased region" description="Basic residues" evidence="1">
    <location>
        <begin position="200"/>
        <end position="210"/>
    </location>
</feature>
<feature type="compositionally biased region" description="Gly residues" evidence="1">
    <location>
        <begin position="40"/>
        <end position="60"/>
    </location>
</feature>
<evidence type="ECO:0000256" key="1">
    <source>
        <dbReference type="SAM" id="MobiDB-lite"/>
    </source>
</evidence>
<feature type="region of interest" description="Disordered" evidence="1">
    <location>
        <begin position="1"/>
        <end position="135"/>
    </location>
</feature>
<gene>
    <name evidence="2" type="ORF">PCOR1329_LOCUS79483</name>
</gene>